<comment type="caution">
    <text evidence="1">The sequence shown here is derived from an EMBL/GenBank/DDBJ whole genome shotgun (WGS) entry which is preliminary data.</text>
</comment>
<reference evidence="1" key="1">
    <citation type="submission" date="2023-06" db="EMBL/GenBank/DDBJ databases">
        <authorList>
            <person name="Delattre M."/>
        </authorList>
    </citation>
    <scope>NUCLEOTIDE SEQUENCE</scope>
    <source>
        <strain evidence="1">AF72</strain>
    </source>
</reference>
<keyword evidence="2" id="KW-1185">Reference proteome</keyword>
<sequence length="96" mass="11125">MDASSEAFKSIDAQVLQLQHIARLVYDYVPSPNFSFAGGIYVLGQDGLVQSNMNTFEKPTGRESCYRRYHQGYYRTNQQAQFLGRHNVNILYRKQQ</sequence>
<gene>
    <name evidence="1" type="ORF">MSPICULIGERA_LOCUS13232</name>
</gene>
<evidence type="ECO:0000313" key="1">
    <source>
        <dbReference type="EMBL" id="CAJ0574911.1"/>
    </source>
</evidence>
<protein>
    <submittedName>
        <fullName evidence="1">Uncharacterized protein</fullName>
    </submittedName>
</protein>
<evidence type="ECO:0000313" key="2">
    <source>
        <dbReference type="Proteomes" id="UP001177023"/>
    </source>
</evidence>
<accession>A0AA36CVF4</accession>
<feature type="non-terminal residue" evidence="1">
    <location>
        <position position="1"/>
    </location>
</feature>
<dbReference type="EMBL" id="CATQJA010002634">
    <property type="protein sequence ID" value="CAJ0574911.1"/>
    <property type="molecule type" value="Genomic_DNA"/>
</dbReference>
<proteinExistence type="predicted"/>
<organism evidence="1 2">
    <name type="scientific">Mesorhabditis spiculigera</name>
    <dbReference type="NCBI Taxonomy" id="96644"/>
    <lineage>
        <taxon>Eukaryota</taxon>
        <taxon>Metazoa</taxon>
        <taxon>Ecdysozoa</taxon>
        <taxon>Nematoda</taxon>
        <taxon>Chromadorea</taxon>
        <taxon>Rhabditida</taxon>
        <taxon>Rhabditina</taxon>
        <taxon>Rhabditomorpha</taxon>
        <taxon>Rhabditoidea</taxon>
        <taxon>Rhabditidae</taxon>
        <taxon>Mesorhabditinae</taxon>
        <taxon>Mesorhabditis</taxon>
    </lineage>
</organism>
<dbReference type="Proteomes" id="UP001177023">
    <property type="component" value="Unassembled WGS sequence"/>
</dbReference>
<name>A0AA36CVF4_9BILA</name>
<dbReference type="AlphaFoldDB" id="A0AA36CVF4"/>